<accession>A0A6F9DFJ7</accession>
<sequence>MIKSENKQCNRLNCYFNTNPQIGSRAMKNHLACQGLPTLLPVLCVQIDFVNMSSVPSITAFVATQACQCNSDHIETNTKCPKDTKVSSSETDKSWLSTMFNKFVLVGHDGVMTTEVKQHQDLEPRKPQKTNSETQDYDILSRVRHLSDASSDGSMSPIPPLTPSSNPKISSVPER</sequence>
<dbReference type="EMBL" id="LR786375">
    <property type="protein sequence ID" value="CAB3260441.1"/>
    <property type="molecule type" value="mRNA"/>
</dbReference>
<protein>
    <submittedName>
        <fullName evidence="2">Uncharacterized protein LOC100175416</fullName>
    </submittedName>
</protein>
<name>A0A6F9DFJ7_9ASCI</name>
<feature type="region of interest" description="Disordered" evidence="1">
    <location>
        <begin position="118"/>
        <end position="175"/>
    </location>
</feature>
<evidence type="ECO:0000313" key="2">
    <source>
        <dbReference type="EMBL" id="CAB3260441.1"/>
    </source>
</evidence>
<dbReference type="AlphaFoldDB" id="A0A6F9DFJ7"/>
<reference evidence="2" key="1">
    <citation type="submission" date="2020-04" db="EMBL/GenBank/DDBJ databases">
        <authorList>
            <person name="Neveu A P."/>
        </authorList>
    </citation>
    <scope>NUCLEOTIDE SEQUENCE</scope>
    <source>
        <tissue evidence="2">Whole embryo</tissue>
    </source>
</reference>
<gene>
    <name evidence="2" type="primary">LOC100175416-001</name>
</gene>
<organism evidence="2">
    <name type="scientific">Phallusia mammillata</name>
    <dbReference type="NCBI Taxonomy" id="59560"/>
    <lineage>
        <taxon>Eukaryota</taxon>
        <taxon>Metazoa</taxon>
        <taxon>Chordata</taxon>
        <taxon>Tunicata</taxon>
        <taxon>Ascidiacea</taxon>
        <taxon>Phlebobranchia</taxon>
        <taxon>Ascidiidae</taxon>
        <taxon>Phallusia</taxon>
    </lineage>
</organism>
<proteinExistence type="evidence at transcript level"/>
<evidence type="ECO:0000256" key="1">
    <source>
        <dbReference type="SAM" id="MobiDB-lite"/>
    </source>
</evidence>